<keyword evidence="1" id="KW-0812">Transmembrane</keyword>
<proteinExistence type="predicted"/>
<comment type="caution">
    <text evidence="2">The sequence shown here is derived from an EMBL/GenBank/DDBJ whole genome shotgun (WGS) entry which is preliminary data.</text>
</comment>
<feature type="transmembrane region" description="Helical" evidence="1">
    <location>
        <begin position="12"/>
        <end position="31"/>
    </location>
</feature>
<protein>
    <submittedName>
        <fullName evidence="2">Uncharacterized protein</fullName>
    </submittedName>
</protein>
<keyword evidence="3" id="KW-1185">Reference proteome</keyword>
<evidence type="ECO:0000256" key="1">
    <source>
        <dbReference type="SAM" id="Phobius"/>
    </source>
</evidence>
<reference evidence="2" key="1">
    <citation type="submission" date="2012-11" db="EMBL/GenBank/DDBJ databases">
        <title>Permanent draft genomes of Rhodopirellula europaea strain SH398 and 6C.</title>
        <authorList>
            <person name="Richter M."/>
            <person name="Richter-Heitmann T."/>
            <person name="Frank C."/>
            <person name="Harder J."/>
            <person name="Glockner F.O."/>
        </authorList>
    </citation>
    <scope>NUCLEOTIDE SEQUENCE</scope>
    <source>
        <strain evidence="2">6C</strain>
    </source>
</reference>
<name>M2B338_9BACT</name>
<gene>
    <name evidence="2" type="ORF">RE6C_02655</name>
</gene>
<dbReference type="Proteomes" id="UP000011529">
    <property type="component" value="Unassembled WGS sequence"/>
</dbReference>
<reference evidence="2" key="2">
    <citation type="journal article" date="2013" name="Mar. Genomics">
        <title>Expression of sulfatases in Rhodopirellula baltica and the diversity of sulfatases in the genus Rhodopirellula.</title>
        <authorList>
            <person name="Wegner C.E."/>
            <person name="Richter-Heitmann T."/>
            <person name="Klindworth A."/>
            <person name="Klockow C."/>
            <person name="Richter M."/>
            <person name="Achstetter T."/>
            <person name="Glockner F.O."/>
            <person name="Harder J."/>
        </authorList>
    </citation>
    <scope>NUCLEOTIDE SEQUENCE [LARGE SCALE GENOMIC DNA]</scope>
    <source>
        <strain evidence="2">6C</strain>
    </source>
</reference>
<keyword evidence="1" id="KW-1133">Transmembrane helix</keyword>
<dbReference type="AlphaFoldDB" id="M2B338"/>
<sequence length="49" mass="5261">MIAERISKLKTHSNLAWLIAAVATSVVMPGVEIDRLNLLAGSVKSLKQS</sequence>
<dbReference type="PATRIC" id="fig|1263867.3.peg.2836"/>
<evidence type="ECO:0000313" key="2">
    <source>
        <dbReference type="EMBL" id="EMB16619.1"/>
    </source>
</evidence>
<organism evidence="2 3">
    <name type="scientific">Rhodopirellula europaea 6C</name>
    <dbReference type="NCBI Taxonomy" id="1263867"/>
    <lineage>
        <taxon>Bacteria</taxon>
        <taxon>Pseudomonadati</taxon>
        <taxon>Planctomycetota</taxon>
        <taxon>Planctomycetia</taxon>
        <taxon>Pirellulales</taxon>
        <taxon>Pirellulaceae</taxon>
        <taxon>Rhodopirellula</taxon>
    </lineage>
</organism>
<dbReference type="EMBL" id="ANMO01000119">
    <property type="protein sequence ID" value="EMB16619.1"/>
    <property type="molecule type" value="Genomic_DNA"/>
</dbReference>
<evidence type="ECO:0000313" key="3">
    <source>
        <dbReference type="Proteomes" id="UP000011529"/>
    </source>
</evidence>
<keyword evidence="1" id="KW-0472">Membrane</keyword>
<accession>M2B338</accession>